<gene>
    <name evidence="4" type="ORF">KSP39_PZI017852</name>
</gene>
<accession>A0AAP0B660</accession>
<organism evidence="4 5">
    <name type="scientific">Platanthera zijinensis</name>
    <dbReference type="NCBI Taxonomy" id="2320716"/>
    <lineage>
        <taxon>Eukaryota</taxon>
        <taxon>Viridiplantae</taxon>
        <taxon>Streptophyta</taxon>
        <taxon>Embryophyta</taxon>
        <taxon>Tracheophyta</taxon>
        <taxon>Spermatophyta</taxon>
        <taxon>Magnoliopsida</taxon>
        <taxon>Liliopsida</taxon>
        <taxon>Asparagales</taxon>
        <taxon>Orchidaceae</taxon>
        <taxon>Orchidoideae</taxon>
        <taxon>Orchideae</taxon>
        <taxon>Orchidinae</taxon>
        <taxon>Platanthera</taxon>
    </lineage>
</organism>
<dbReference type="PANTHER" id="PTHR32319:SF0">
    <property type="entry name" value="BACTERIAL HEMOLYSIN-LIKE PROTEIN"/>
    <property type="match status" value="1"/>
</dbReference>
<evidence type="ECO:0000313" key="4">
    <source>
        <dbReference type="EMBL" id="KAK8928895.1"/>
    </source>
</evidence>
<feature type="domain" description="Ribosomal RNA methyltransferase FtsJ" evidence="3">
    <location>
        <begin position="14"/>
        <end position="83"/>
    </location>
</feature>
<dbReference type="GO" id="GO:0003723">
    <property type="term" value="F:RNA binding"/>
    <property type="evidence" value="ECO:0007669"/>
    <property type="project" value="UniProtKB-KW"/>
</dbReference>
<dbReference type="Gene3D" id="3.40.50.150">
    <property type="entry name" value="Vaccinia Virus protein VP39"/>
    <property type="match status" value="1"/>
</dbReference>
<dbReference type="InterPro" id="IPR002877">
    <property type="entry name" value="RNA_MeTrfase_FtsJ_dom"/>
</dbReference>
<comment type="caution">
    <text evidence="4">The sequence shown here is derived from an EMBL/GenBank/DDBJ whole genome shotgun (WGS) entry which is preliminary data.</text>
</comment>
<evidence type="ECO:0000259" key="3">
    <source>
        <dbReference type="Pfam" id="PF01728"/>
    </source>
</evidence>
<keyword evidence="2" id="KW-0812">Transmembrane</keyword>
<proteinExistence type="predicted"/>
<evidence type="ECO:0000256" key="2">
    <source>
        <dbReference type="SAM" id="Phobius"/>
    </source>
</evidence>
<dbReference type="EMBL" id="JBBWWQ010000015">
    <property type="protein sequence ID" value="KAK8928895.1"/>
    <property type="molecule type" value="Genomic_DNA"/>
</dbReference>
<dbReference type="InterPro" id="IPR029063">
    <property type="entry name" value="SAM-dependent_MTases_sf"/>
</dbReference>
<protein>
    <recommendedName>
        <fullName evidence="3">Ribosomal RNA methyltransferase FtsJ domain-containing protein</fullName>
    </recommendedName>
</protein>
<dbReference type="PANTHER" id="PTHR32319">
    <property type="entry name" value="BACTERIAL HEMOLYSIN-LIKE PROTEIN"/>
    <property type="match status" value="1"/>
</dbReference>
<keyword evidence="2" id="KW-0472">Membrane</keyword>
<evidence type="ECO:0000313" key="5">
    <source>
        <dbReference type="Proteomes" id="UP001418222"/>
    </source>
</evidence>
<evidence type="ECO:0000256" key="1">
    <source>
        <dbReference type="ARBA" id="ARBA00022884"/>
    </source>
</evidence>
<keyword evidence="5" id="KW-1185">Reference proteome</keyword>
<dbReference type="InterPro" id="IPR047048">
    <property type="entry name" value="TlyA"/>
</dbReference>
<sequence length="113" mass="12766">MVMHAVVRVMKSASTLVTLVKPQLKLADPRVVGGGIVRDPLVHQEVLERIIKGVEEFVFYSKGWIESPLKDVKGNIEFLICFHRSYKDVALSYMSCIIFLAVCQSLVKLVNYL</sequence>
<keyword evidence="2" id="KW-1133">Transmembrane helix</keyword>
<dbReference type="GO" id="GO:0008168">
    <property type="term" value="F:methyltransferase activity"/>
    <property type="evidence" value="ECO:0007669"/>
    <property type="project" value="InterPro"/>
</dbReference>
<dbReference type="Proteomes" id="UP001418222">
    <property type="component" value="Unassembled WGS sequence"/>
</dbReference>
<keyword evidence="1" id="KW-0694">RNA-binding</keyword>
<feature type="transmembrane region" description="Helical" evidence="2">
    <location>
        <begin position="89"/>
        <end position="107"/>
    </location>
</feature>
<name>A0AAP0B660_9ASPA</name>
<dbReference type="Pfam" id="PF01728">
    <property type="entry name" value="FtsJ"/>
    <property type="match status" value="1"/>
</dbReference>
<dbReference type="GO" id="GO:0032259">
    <property type="term" value="P:methylation"/>
    <property type="evidence" value="ECO:0007669"/>
    <property type="project" value="InterPro"/>
</dbReference>
<reference evidence="4 5" key="1">
    <citation type="journal article" date="2022" name="Nat. Plants">
        <title>Genomes of leafy and leafless Platanthera orchids illuminate the evolution of mycoheterotrophy.</title>
        <authorList>
            <person name="Li M.H."/>
            <person name="Liu K.W."/>
            <person name="Li Z."/>
            <person name="Lu H.C."/>
            <person name="Ye Q.L."/>
            <person name="Zhang D."/>
            <person name="Wang J.Y."/>
            <person name="Li Y.F."/>
            <person name="Zhong Z.M."/>
            <person name="Liu X."/>
            <person name="Yu X."/>
            <person name="Liu D.K."/>
            <person name="Tu X.D."/>
            <person name="Liu B."/>
            <person name="Hao Y."/>
            <person name="Liao X.Y."/>
            <person name="Jiang Y.T."/>
            <person name="Sun W.H."/>
            <person name="Chen J."/>
            <person name="Chen Y.Q."/>
            <person name="Ai Y."/>
            <person name="Zhai J.W."/>
            <person name="Wu S.S."/>
            <person name="Zhou Z."/>
            <person name="Hsiao Y.Y."/>
            <person name="Wu W.L."/>
            <person name="Chen Y.Y."/>
            <person name="Lin Y.F."/>
            <person name="Hsu J.L."/>
            <person name="Li C.Y."/>
            <person name="Wang Z.W."/>
            <person name="Zhao X."/>
            <person name="Zhong W.Y."/>
            <person name="Ma X.K."/>
            <person name="Ma L."/>
            <person name="Huang J."/>
            <person name="Chen G.Z."/>
            <person name="Huang M.Z."/>
            <person name="Huang L."/>
            <person name="Peng D.H."/>
            <person name="Luo Y.B."/>
            <person name="Zou S.Q."/>
            <person name="Chen S.P."/>
            <person name="Lan S."/>
            <person name="Tsai W.C."/>
            <person name="Van de Peer Y."/>
            <person name="Liu Z.J."/>
        </authorList>
    </citation>
    <scope>NUCLEOTIDE SEQUENCE [LARGE SCALE GENOMIC DNA]</scope>
    <source>
        <strain evidence="4">Lor287</strain>
    </source>
</reference>
<dbReference type="AlphaFoldDB" id="A0AAP0B660"/>